<comment type="caution">
    <text evidence="6">The sequence shown here is derived from an EMBL/GenBank/DDBJ whole genome shotgun (WGS) entry which is preliminary data.</text>
</comment>
<dbReference type="SMART" id="SM00382">
    <property type="entry name" value="AAA"/>
    <property type="match status" value="1"/>
</dbReference>
<organism evidence="6 7">
    <name type="scientific">Spiribacter aquaticus</name>
    <dbReference type="NCBI Taxonomy" id="1935996"/>
    <lineage>
        <taxon>Bacteria</taxon>
        <taxon>Pseudomonadati</taxon>
        <taxon>Pseudomonadota</taxon>
        <taxon>Gammaproteobacteria</taxon>
        <taxon>Chromatiales</taxon>
        <taxon>Ectothiorhodospiraceae</taxon>
        <taxon>Spiribacter</taxon>
    </lineage>
</organism>
<keyword evidence="2" id="KW-0813">Transport</keyword>
<dbReference type="PROSITE" id="PS00211">
    <property type="entry name" value="ABC_TRANSPORTER_1"/>
    <property type="match status" value="1"/>
</dbReference>
<dbReference type="SUPFAM" id="SSF52540">
    <property type="entry name" value="P-loop containing nucleoside triphosphate hydrolases"/>
    <property type="match status" value="1"/>
</dbReference>
<evidence type="ECO:0000256" key="2">
    <source>
        <dbReference type="ARBA" id="ARBA00022448"/>
    </source>
</evidence>
<dbReference type="PROSITE" id="PS50893">
    <property type="entry name" value="ABC_TRANSPORTER_2"/>
    <property type="match status" value="1"/>
</dbReference>
<dbReference type="GO" id="GO:0016887">
    <property type="term" value="F:ATP hydrolysis activity"/>
    <property type="evidence" value="ECO:0007669"/>
    <property type="project" value="InterPro"/>
</dbReference>
<keyword evidence="4 6" id="KW-0067">ATP-binding</keyword>
<dbReference type="EMBL" id="VMKP01000001">
    <property type="protein sequence ID" value="TVO66645.1"/>
    <property type="molecule type" value="Genomic_DNA"/>
</dbReference>
<evidence type="ECO:0000313" key="6">
    <source>
        <dbReference type="EMBL" id="TVO66645.1"/>
    </source>
</evidence>
<dbReference type="Pfam" id="PF00005">
    <property type="entry name" value="ABC_tran"/>
    <property type="match status" value="1"/>
</dbReference>
<evidence type="ECO:0000313" key="7">
    <source>
        <dbReference type="Proteomes" id="UP000316688"/>
    </source>
</evidence>
<keyword evidence="3" id="KW-0547">Nucleotide-binding</keyword>
<dbReference type="PANTHER" id="PTHR42788">
    <property type="entry name" value="TAURINE IMPORT ATP-BINDING PROTEIN-RELATED"/>
    <property type="match status" value="1"/>
</dbReference>
<dbReference type="RefSeq" id="WP_144347139.1">
    <property type="nucleotide sequence ID" value="NZ_VMKP01000001.1"/>
</dbReference>
<evidence type="ECO:0000256" key="1">
    <source>
        <dbReference type="ARBA" id="ARBA00005417"/>
    </source>
</evidence>
<protein>
    <submittedName>
        <fullName evidence="6">ABC transporter ATP-binding protein</fullName>
    </submittedName>
</protein>
<reference evidence="6 7" key="1">
    <citation type="submission" date="2019-07" db="EMBL/GenBank/DDBJ databases">
        <title>Reclasification of Spiribacter aquaticus.</title>
        <authorList>
            <person name="Leon M.J."/>
            <person name="Sanchez-Porro C."/>
            <person name="Ventosa A."/>
        </authorList>
    </citation>
    <scope>NUCLEOTIDE SEQUENCE [LARGE SCALE GENOMIC DNA]</scope>
    <source>
        <strain evidence="6 7">SP30</strain>
    </source>
</reference>
<proteinExistence type="inferred from homology"/>
<dbReference type="InterPro" id="IPR003439">
    <property type="entry name" value="ABC_transporter-like_ATP-bd"/>
</dbReference>
<dbReference type="Gene3D" id="3.40.50.300">
    <property type="entry name" value="P-loop containing nucleotide triphosphate hydrolases"/>
    <property type="match status" value="1"/>
</dbReference>
<comment type="similarity">
    <text evidence="1">Belongs to the ABC transporter superfamily.</text>
</comment>
<evidence type="ECO:0000256" key="4">
    <source>
        <dbReference type="ARBA" id="ARBA00022840"/>
    </source>
</evidence>
<dbReference type="GO" id="GO:0005524">
    <property type="term" value="F:ATP binding"/>
    <property type="evidence" value="ECO:0007669"/>
    <property type="project" value="UniProtKB-KW"/>
</dbReference>
<evidence type="ECO:0000259" key="5">
    <source>
        <dbReference type="PROSITE" id="PS50893"/>
    </source>
</evidence>
<dbReference type="CDD" id="cd03293">
    <property type="entry name" value="ABC_NrtD_SsuB_transporters"/>
    <property type="match status" value="1"/>
</dbReference>
<accession>A0A557RNI6</accession>
<dbReference type="InterPro" id="IPR027417">
    <property type="entry name" value="P-loop_NTPase"/>
</dbReference>
<keyword evidence="7" id="KW-1185">Reference proteome</keyword>
<dbReference type="AlphaFoldDB" id="A0A557RNI6"/>
<evidence type="ECO:0000256" key="3">
    <source>
        <dbReference type="ARBA" id="ARBA00022741"/>
    </source>
</evidence>
<dbReference type="Proteomes" id="UP000316688">
    <property type="component" value="Unassembled WGS sequence"/>
</dbReference>
<sequence>MAVLSAEQLAVGFGDAPVLEGVDLTLQAQGLIAIVGPSGVGKSTLLRALAGLLPPLAGRIERPRHAPRKARDSAMVFQSPRLLPWRRVLGNVELGLENLGVPRAERQSRARHHLEQVGLGEFLHRWPHHLSGGQQQRVGLARALAVEPRVLFMDEPFSALDAMTRGRLQQALIALRRQTTAAIVFVTHDIEEATLLSDRIMVLGHAGPRQPARVRALLEVDLPLDERRDDPGFRRTVHEVERLIGEGAAP</sequence>
<dbReference type="InterPro" id="IPR003593">
    <property type="entry name" value="AAA+_ATPase"/>
</dbReference>
<dbReference type="InterPro" id="IPR017871">
    <property type="entry name" value="ABC_transporter-like_CS"/>
</dbReference>
<gene>
    <name evidence="6" type="ORF">FPL11_02880</name>
</gene>
<feature type="domain" description="ABC transporter" evidence="5">
    <location>
        <begin position="4"/>
        <end position="230"/>
    </location>
</feature>
<name>A0A557RNI6_9GAMM</name>
<dbReference type="PANTHER" id="PTHR42788:SF13">
    <property type="entry name" value="ALIPHATIC SULFONATES IMPORT ATP-BINDING PROTEIN SSUB"/>
    <property type="match status" value="1"/>
</dbReference>
<dbReference type="InterPro" id="IPR050166">
    <property type="entry name" value="ABC_transporter_ATP-bind"/>
</dbReference>